<dbReference type="AlphaFoldDB" id="A0A1J4KNS2"/>
<reference evidence="1" key="1">
    <citation type="submission" date="2016-10" db="EMBL/GenBank/DDBJ databases">
        <authorList>
            <person name="Benchimol M."/>
            <person name="Almeida L.G."/>
            <person name="Vasconcelos A.T."/>
            <person name="Perreira-Neves A."/>
            <person name="Rosa I.A."/>
            <person name="Tasca T."/>
            <person name="Bogo M.R."/>
            <person name="de Souza W."/>
        </authorList>
    </citation>
    <scope>NUCLEOTIDE SEQUENCE [LARGE SCALE GENOMIC DNA]</scope>
    <source>
        <strain evidence="1">K</strain>
    </source>
</reference>
<dbReference type="RefSeq" id="XP_068364486.1">
    <property type="nucleotide sequence ID" value="XM_068500672.1"/>
</dbReference>
<proteinExistence type="predicted"/>
<evidence type="ECO:0000313" key="1">
    <source>
        <dbReference type="EMBL" id="OHT11350.1"/>
    </source>
</evidence>
<accession>A0A1J4KNS2</accession>
<name>A0A1J4KNS2_9EUKA</name>
<dbReference type="OrthoDB" id="10578437at2759"/>
<organism evidence="1 2">
    <name type="scientific">Tritrichomonas foetus</name>
    <dbReference type="NCBI Taxonomy" id="1144522"/>
    <lineage>
        <taxon>Eukaryota</taxon>
        <taxon>Metamonada</taxon>
        <taxon>Parabasalia</taxon>
        <taxon>Tritrichomonadida</taxon>
        <taxon>Tritrichomonadidae</taxon>
        <taxon>Tritrichomonas</taxon>
    </lineage>
</organism>
<dbReference type="Proteomes" id="UP000179807">
    <property type="component" value="Unassembled WGS sequence"/>
</dbReference>
<dbReference type="VEuPathDB" id="TrichDB:TRFO_19234"/>
<protein>
    <submittedName>
        <fullName evidence="1">Uncharacterized protein</fullName>
    </submittedName>
</protein>
<comment type="caution">
    <text evidence="1">The sequence shown here is derived from an EMBL/GenBank/DDBJ whole genome shotgun (WGS) entry which is preliminary data.</text>
</comment>
<dbReference type="EMBL" id="MLAK01000590">
    <property type="protein sequence ID" value="OHT11350.1"/>
    <property type="molecule type" value="Genomic_DNA"/>
</dbReference>
<sequence>MFLLKEDLSHQEKVIQWINVSHHLMGKHQKCLHEAKMYPIWKDGFHKENILILKLFLNSTAKLLLKCNDSVSTQMCESFHAIKCHFANKNTKWSESWRMRISSAILSINEPNWKFVLYQKLGLPSMPRQISQILHQIDAEKDRNKTKRRDPEYLKKVKDYRIEKRAKIKKKIEESEIEYKPLEKVKKRRMRRLKKCQKS</sequence>
<keyword evidence="2" id="KW-1185">Reference proteome</keyword>
<dbReference type="GeneID" id="94835376"/>
<gene>
    <name evidence="1" type="ORF">TRFO_19234</name>
</gene>
<evidence type="ECO:0000313" key="2">
    <source>
        <dbReference type="Proteomes" id="UP000179807"/>
    </source>
</evidence>